<feature type="signal peptide" evidence="2">
    <location>
        <begin position="1"/>
        <end position="24"/>
    </location>
</feature>
<feature type="domain" description="GH16" evidence="3">
    <location>
        <begin position="21"/>
        <end position="304"/>
    </location>
</feature>
<dbReference type="PANTHER" id="PTHR10963:SF55">
    <property type="entry name" value="GLYCOSIDE HYDROLASE FAMILY 16 PROTEIN"/>
    <property type="match status" value="1"/>
</dbReference>
<dbReference type="SUPFAM" id="SSF49899">
    <property type="entry name" value="Concanavalin A-like lectins/glucanases"/>
    <property type="match status" value="1"/>
</dbReference>
<dbReference type="InterPro" id="IPR050546">
    <property type="entry name" value="Glycosyl_Hydrlase_16"/>
</dbReference>
<dbReference type="CDD" id="cd08023">
    <property type="entry name" value="GH16_laminarinase_like"/>
    <property type="match status" value="1"/>
</dbReference>
<dbReference type="Pfam" id="PF22184">
    <property type="entry name" value="CBM_56"/>
    <property type="match status" value="1"/>
</dbReference>
<evidence type="ECO:0000259" key="3">
    <source>
        <dbReference type="PROSITE" id="PS51762"/>
    </source>
</evidence>
<sequence>MTRQHIARALVGAALVAVSAAASASVTSPVIGKLLWSEEFNGASLDGSIWTATTGNGCQIGLCGYGNQELQYYSPNNLSIANVPFEPATRALAITARREVVGSNQFTSGKIDTAGKVQVKYGMVEVRMASPKVGVGLWPAAWMLGTSPQVWPRKGEIDIMEQGGRQPAGLPAISPEQFVGANVITFNEAACVPGNESCAASTAWQTKNWYTPSRSLANRFVTYRLYWTDTQIRFSVLDNGREYDMYKAPISTVGSPALQAPFYLLLNLAVGGNFTPAATPAQITAPLPGTTYVDYVRVYELDGKGEVKLGLGIEPETGKFGVFTDNTPVDAKQVPGVSSDVYIWNQGSMTAGDIPPFEGTGVLAFGYFAPGQWFGGSIQSRQVRDMSGFRNGNIKLKIKVPANVAFRIGMQDTYTNQNAVTFPANTTAYGLVRNGEWGTATIPVAEIAGPRIALQSMLDMFQFFSVDGALPNAQFQIAFDDIIWDSGVAGAAPMALASVAAPTGVTNGQAVQVGSGMLAFSATAPDWVDVHYTVNGGDARTVRLYQDGTNSRYTASGLKAGDVVEYRFTNWDRQRQVAVDSPAKKIVMK</sequence>
<comment type="caution">
    <text evidence="5">The sequence shown here is derived from an EMBL/GenBank/DDBJ whole genome shotgun (WGS) entry which is preliminary data.</text>
</comment>
<evidence type="ECO:0000259" key="4">
    <source>
        <dbReference type="PROSITE" id="PS52005"/>
    </source>
</evidence>
<dbReference type="PROSITE" id="PS51762">
    <property type="entry name" value="GH16_2"/>
    <property type="match status" value="1"/>
</dbReference>
<accession>A0ABW7F331</accession>
<evidence type="ECO:0000313" key="6">
    <source>
        <dbReference type="Proteomes" id="UP001606210"/>
    </source>
</evidence>
<gene>
    <name evidence="5" type="ORF">ACG00Y_14045</name>
</gene>
<comment type="similarity">
    <text evidence="1">Belongs to the glycosyl hydrolase 16 family.</text>
</comment>
<feature type="domain" description="CBM56" evidence="4">
    <location>
        <begin position="494"/>
        <end position="588"/>
    </location>
</feature>
<dbReference type="InterPro" id="IPR000757">
    <property type="entry name" value="Beta-glucanase-like"/>
</dbReference>
<dbReference type="PROSITE" id="PS52005">
    <property type="entry name" value="CBM56"/>
    <property type="match status" value="1"/>
</dbReference>
<evidence type="ECO:0000313" key="5">
    <source>
        <dbReference type="EMBL" id="MFG6431047.1"/>
    </source>
</evidence>
<proteinExistence type="inferred from homology"/>
<dbReference type="EMBL" id="JBIGHV010000005">
    <property type="protein sequence ID" value="MFG6431047.1"/>
    <property type="molecule type" value="Genomic_DNA"/>
</dbReference>
<protein>
    <submittedName>
        <fullName evidence="5">Family 16 glycosylhydrolase</fullName>
    </submittedName>
</protein>
<evidence type="ECO:0000256" key="2">
    <source>
        <dbReference type="SAM" id="SignalP"/>
    </source>
</evidence>
<keyword evidence="6" id="KW-1185">Reference proteome</keyword>
<dbReference type="Proteomes" id="UP001606210">
    <property type="component" value="Unassembled WGS sequence"/>
</dbReference>
<evidence type="ECO:0000256" key="1">
    <source>
        <dbReference type="ARBA" id="ARBA00006865"/>
    </source>
</evidence>
<dbReference type="PANTHER" id="PTHR10963">
    <property type="entry name" value="GLYCOSYL HYDROLASE-RELATED"/>
    <property type="match status" value="1"/>
</dbReference>
<dbReference type="RefSeq" id="WP_394479802.1">
    <property type="nucleotide sequence ID" value="NZ_JBIGHV010000005.1"/>
</dbReference>
<organism evidence="5 6">
    <name type="scientific">Pelomonas parva</name>
    <dbReference type="NCBI Taxonomy" id="3299032"/>
    <lineage>
        <taxon>Bacteria</taxon>
        <taxon>Pseudomonadati</taxon>
        <taxon>Pseudomonadota</taxon>
        <taxon>Betaproteobacteria</taxon>
        <taxon>Burkholderiales</taxon>
        <taxon>Sphaerotilaceae</taxon>
        <taxon>Roseateles</taxon>
    </lineage>
</organism>
<reference evidence="5 6" key="1">
    <citation type="submission" date="2024-08" db="EMBL/GenBank/DDBJ databases">
        <authorList>
            <person name="Lu H."/>
        </authorList>
    </citation>
    <scope>NUCLEOTIDE SEQUENCE [LARGE SCALE GENOMIC DNA]</scope>
    <source>
        <strain evidence="5 6">LYH14W</strain>
    </source>
</reference>
<dbReference type="Gene3D" id="2.60.120.200">
    <property type="match status" value="1"/>
</dbReference>
<feature type="chain" id="PRO_5046913520" evidence="2">
    <location>
        <begin position="25"/>
        <end position="589"/>
    </location>
</feature>
<dbReference type="InterPro" id="IPR047569">
    <property type="entry name" value="CBM56"/>
</dbReference>
<keyword evidence="2" id="KW-0732">Signal</keyword>
<dbReference type="Pfam" id="PF00722">
    <property type="entry name" value="Glyco_hydro_16"/>
    <property type="match status" value="1"/>
</dbReference>
<dbReference type="InterPro" id="IPR013320">
    <property type="entry name" value="ConA-like_dom_sf"/>
</dbReference>
<name>A0ABW7F331_9BURK</name>